<dbReference type="GO" id="GO:0005886">
    <property type="term" value="C:plasma membrane"/>
    <property type="evidence" value="ECO:0007669"/>
    <property type="project" value="UniProtKB-SubCell"/>
</dbReference>
<feature type="domain" description="Protein kinase" evidence="3">
    <location>
        <begin position="88"/>
        <end position="364"/>
    </location>
</feature>
<keyword evidence="4" id="KW-0418">Kinase</keyword>
<dbReference type="EC" id="2.7.11.1" evidence="4"/>
<comment type="subcellular location">
    <subcellularLocation>
        <location evidence="1">Cell membrane</location>
    </subcellularLocation>
</comment>
<dbReference type="Gene3D" id="3.30.200.20">
    <property type="entry name" value="Phosphorylase Kinase, domain 1"/>
    <property type="match status" value="1"/>
</dbReference>
<dbReference type="OrthoDB" id="3260955at2759"/>
<keyword evidence="4" id="KW-0723">Serine/threonine-protein kinase</keyword>
<dbReference type="InterPro" id="IPR050823">
    <property type="entry name" value="Plant_Ser_Thr_Prot_Kinase"/>
</dbReference>
<dbReference type="InterPro" id="IPR001245">
    <property type="entry name" value="Ser-Thr/Tyr_kinase_cat_dom"/>
</dbReference>
<dbReference type="PANTHER" id="PTHR45621">
    <property type="entry name" value="OS01G0588500 PROTEIN-RELATED"/>
    <property type="match status" value="1"/>
</dbReference>
<evidence type="ECO:0000259" key="3">
    <source>
        <dbReference type="PROSITE" id="PS50011"/>
    </source>
</evidence>
<dbReference type="STRING" id="429701.A0A2G9GDA8"/>
<dbReference type="GO" id="GO:0004674">
    <property type="term" value="F:protein serine/threonine kinase activity"/>
    <property type="evidence" value="ECO:0007669"/>
    <property type="project" value="UniProtKB-KW"/>
</dbReference>
<keyword evidence="4" id="KW-0808">Transferase</keyword>
<dbReference type="Proteomes" id="UP000231279">
    <property type="component" value="Unassembled WGS sequence"/>
</dbReference>
<organism evidence="4 5">
    <name type="scientific">Handroanthus impetiginosus</name>
    <dbReference type="NCBI Taxonomy" id="429701"/>
    <lineage>
        <taxon>Eukaryota</taxon>
        <taxon>Viridiplantae</taxon>
        <taxon>Streptophyta</taxon>
        <taxon>Embryophyta</taxon>
        <taxon>Tracheophyta</taxon>
        <taxon>Spermatophyta</taxon>
        <taxon>Magnoliopsida</taxon>
        <taxon>eudicotyledons</taxon>
        <taxon>Gunneridae</taxon>
        <taxon>Pentapetalae</taxon>
        <taxon>asterids</taxon>
        <taxon>lamiids</taxon>
        <taxon>Lamiales</taxon>
        <taxon>Bignoniaceae</taxon>
        <taxon>Crescentiina</taxon>
        <taxon>Tabebuia alliance</taxon>
        <taxon>Handroanthus</taxon>
    </lineage>
</organism>
<accession>A0A2G9GDA8</accession>
<dbReference type="SUPFAM" id="SSF56112">
    <property type="entry name" value="Protein kinase-like (PK-like)"/>
    <property type="match status" value="1"/>
</dbReference>
<dbReference type="PROSITE" id="PS50011">
    <property type="entry name" value="PROTEIN_KINASE_DOM"/>
    <property type="match status" value="1"/>
</dbReference>
<dbReference type="InterPro" id="IPR000719">
    <property type="entry name" value="Prot_kinase_dom"/>
</dbReference>
<proteinExistence type="predicted"/>
<dbReference type="GO" id="GO:0005524">
    <property type="term" value="F:ATP binding"/>
    <property type="evidence" value="ECO:0007669"/>
    <property type="project" value="InterPro"/>
</dbReference>
<dbReference type="AlphaFoldDB" id="A0A2G9GDA8"/>
<dbReference type="Gene3D" id="1.10.510.10">
    <property type="entry name" value="Transferase(Phosphotransferase) domain 1"/>
    <property type="match status" value="1"/>
</dbReference>
<dbReference type="Pfam" id="PF07714">
    <property type="entry name" value="PK_Tyr_Ser-Thr"/>
    <property type="match status" value="1"/>
</dbReference>
<evidence type="ECO:0000313" key="4">
    <source>
        <dbReference type="EMBL" id="PIN03283.1"/>
    </source>
</evidence>
<evidence type="ECO:0000256" key="2">
    <source>
        <dbReference type="ARBA" id="ARBA00022475"/>
    </source>
</evidence>
<sequence>MSNKTYLTNKQPHNCLMVRPKTNILSFNGLAPPAVNHPIMKQITPSKNQTKTFVFPQLTFIYSDAEILSSPCLKPFSLSELKKAHNYFGPDNVLAEGEFSHVFKGIITENILTAANSGSRLAIAVKMFTHEPVLDHEEWLHSDDLQTDVNDLGRLHHPNLVKLLGSCCDDFHRLLVYEFMPKGSLKYHLSPRLKQTLSWETRINVAIGVAKGLSFLHDGEMIHGNVKSSSILLEMIHGNVKSSSILSDRDFSAKLSGFSSVEQQTVGNWIKRLGYWSPPIVTAHHHLVVAHHHLHIGLLDIVEMDILCLIIYLQRNIPQMYTKLQGQYPQKGSYTVATIACQRVNSTPEHRPSMTEVLDALKKL</sequence>
<evidence type="ECO:0000313" key="5">
    <source>
        <dbReference type="Proteomes" id="UP000231279"/>
    </source>
</evidence>
<evidence type="ECO:0000256" key="1">
    <source>
        <dbReference type="ARBA" id="ARBA00004236"/>
    </source>
</evidence>
<comment type="caution">
    <text evidence="4">The sequence shown here is derived from an EMBL/GenBank/DDBJ whole genome shotgun (WGS) entry which is preliminary data.</text>
</comment>
<reference evidence="5" key="1">
    <citation type="journal article" date="2018" name="Gigascience">
        <title>Genome assembly of the Pink Ipe (Handroanthus impetiginosus, Bignoniaceae), a highly valued, ecologically keystone Neotropical timber forest tree.</title>
        <authorList>
            <person name="Silva-Junior O.B."/>
            <person name="Grattapaglia D."/>
            <person name="Novaes E."/>
            <person name="Collevatti R.G."/>
        </authorList>
    </citation>
    <scope>NUCLEOTIDE SEQUENCE [LARGE SCALE GENOMIC DNA]</scope>
    <source>
        <strain evidence="5">cv. UFG-1</strain>
    </source>
</reference>
<keyword evidence="2" id="KW-1003">Cell membrane</keyword>
<dbReference type="InterPro" id="IPR011009">
    <property type="entry name" value="Kinase-like_dom_sf"/>
</dbReference>
<keyword evidence="5" id="KW-1185">Reference proteome</keyword>
<keyword evidence="2" id="KW-0472">Membrane</keyword>
<dbReference type="EMBL" id="NKXS01005564">
    <property type="protein sequence ID" value="PIN03283.1"/>
    <property type="molecule type" value="Genomic_DNA"/>
</dbReference>
<protein>
    <submittedName>
        <fullName evidence="4">Serine/threonine protein kinase</fullName>
        <ecNumber evidence="4">2.7.11.1</ecNumber>
    </submittedName>
</protein>
<gene>
    <name evidence="4" type="ORF">CDL12_24188</name>
</gene>
<name>A0A2G9GDA8_9LAMI</name>